<gene>
    <name evidence="1" type="ORF">ERS013200_03582</name>
</gene>
<name>A0A656AN85_VIBCL</name>
<organism evidence="1 2">
    <name type="scientific">Vibrio cholerae</name>
    <dbReference type="NCBI Taxonomy" id="666"/>
    <lineage>
        <taxon>Bacteria</taxon>
        <taxon>Pseudomonadati</taxon>
        <taxon>Pseudomonadota</taxon>
        <taxon>Gammaproteobacteria</taxon>
        <taxon>Vibrionales</taxon>
        <taxon>Vibrionaceae</taxon>
        <taxon>Vibrio</taxon>
    </lineage>
</organism>
<protein>
    <submittedName>
        <fullName evidence="1">Uncharacterized protein</fullName>
    </submittedName>
</protein>
<evidence type="ECO:0000313" key="1">
    <source>
        <dbReference type="EMBL" id="CSD22290.1"/>
    </source>
</evidence>
<dbReference type="Proteomes" id="UP000041770">
    <property type="component" value="Unassembled WGS sequence"/>
</dbReference>
<proteinExistence type="predicted"/>
<accession>A0A656AN85</accession>
<sequence>MIWSALTCGSQALTRSCCEGAGIVKLAMLSGIISAAIAPCAEVCTM</sequence>
<dbReference type="AlphaFoldDB" id="A0A656AN85"/>
<reference evidence="1 2" key="1">
    <citation type="submission" date="2015-07" db="EMBL/GenBank/DDBJ databases">
        <authorList>
            <consortium name="Pathogen Informatics"/>
        </authorList>
    </citation>
    <scope>NUCLEOTIDE SEQUENCE [LARGE SCALE GENOMIC DNA]</scope>
    <source>
        <strain evidence="1 2">A316</strain>
    </source>
</reference>
<dbReference type="EMBL" id="CWQY01000038">
    <property type="protein sequence ID" value="CSD22290.1"/>
    <property type="molecule type" value="Genomic_DNA"/>
</dbReference>
<evidence type="ECO:0000313" key="2">
    <source>
        <dbReference type="Proteomes" id="UP000041770"/>
    </source>
</evidence>